<name>A0A437K553_9BACI</name>
<feature type="transmembrane region" description="Helical" evidence="1">
    <location>
        <begin position="290"/>
        <end position="310"/>
    </location>
</feature>
<dbReference type="InterPro" id="IPR030832">
    <property type="entry name" value="Acidic_LPXTA"/>
</dbReference>
<reference evidence="3 4" key="1">
    <citation type="submission" date="2019-01" db="EMBL/GenBank/DDBJ databases">
        <title>Bacillus sp. M5HDSG1-1, whole genome shotgun sequence.</title>
        <authorList>
            <person name="Tuo L."/>
        </authorList>
    </citation>
    <scope>NUCLEOTIDE SEQUENCE [LARGE SCALE GENOMIC DNA]</scope>
    <source>
        <strain evidence="3 4">M5HDSG1-1</strain>
    </source>
</reference>
<protein>
    <submittedName>
        <fullName evidence="3">Processed acidic surface protein</fullName>
    </submittedName>
</protein>
<feature type="chain" id="PRO_5019138963" evidence="2">
    <location>
        <begin position="25"/>
        <end position="320"/>
    </location>
</feature>
<gene>
    <name evidence="3" type="ORF">EM808_23240</name>
</gene>
<evidence type="ECO:0000256" key="2">
    <source>
        <dbReference type="SAM" id="SignalP"/>
    </source>
</evidence>
<organism evidence="3 4">
    <name type="scientific">Niallia taxi</name>
    <dbReference type="NCBI Taxonomy" id="2499688"/>
    <lineage>
        <taxon>Bacteria</taxon>
        <taxon>Bacillati</taxon>
        <taxon>Bacillota</taxon>
        <taxon>Bacilli</taxon>
        <taxon>Bacillales</taxon>
        <taxon>Bacillaceae</taxon>
        <taxon>Niallia</taxon>
    </lineage>
</organism>
<dbReference type="NCBIfam" id="TIGR04383">
    <property type="entry name" value="acidic_w_LPXTA"/>
    <property type="match status" value="1"/>
</dbReference>
<keyword evidence="2" id="KW-0732">Signal</keyword>
<feature type="signal peptide" evidence="2">
    <location>
        <begin position="1"/>
        <end position="24"/>
    </location>
</feature>
<dbReference type="Proteomes" id="UP000288024">
    <property type="component" value="Unassembled WGS sequence"/>
</dbReference>
<comment type="caution">
    <text evidence="3">The sequence shown here is derived from an EMBL/GenBank/DDBJ whole genome shotgun (WGS) entry which is preliminary data.</text>
</comment>
<dbReference type="RefSeq" id="WP_127741303.1">
    <property type="nucleotide sequence ID" value="NZ_RZTZ01000014.1"/>
</dbReference>
<accession>A0A437K553</accession>
<evidence type="ECO:0000313" key="4">
    <source>
        <dbReference type="Proteomes" id="UP000288024"/>
    </source>
</evidence>
<dbReference type="AlphaFoldDB" id="A0A437K553"/>
<dbReference type="EMBL" id="RZTZ01000014">
    <property type="protein sequence ID" value="RVT57971.1"/>
    <property type="molecule type" value="Genomic_DNA"/>
</dbReference>
<evidence type="ECO:0000313" key="3">
    <source>
        <dbReference type="EMBL" id="RVT57971.1"/>
    </source>
</evidence>
<proteinExistence type="predicted"/>
<keyword evidence="1" id="KW-1133">Transmembrane helix</keyword>
<keyword evidence="1" id="KW-0472">Membrane</keyword>
<evidence type="ECO:0000256" key="1">
    <source>
        <dbReference type="SAM" id="Phobius"/>
    </source>
</evidence>
<keyword evidence="1" id="KW-0812">Transmembrane</keyword>
<sequence>MIRGITLSTLACLLLLLNPVGALAAPTNEEVSQLANSLGWTTDDLENYLSDKELSLEHFDSIESLKDYLGTPITPDNLNKLLKNYNMTQEELEILLTGFNESVQDYWFIEDLDVAIDFYQNHEEQMQNLEAFLLNIGMTEDETASLYQHFKKLDKQALANNISNWKEELQAFVTMDQEEQLSSANKESLLSIWKNVSKQLELTPVFYSVDDNGNRKEIVLDEFLQAPQYDTVALEIYDSNDALLVDTVISPEKLTSGFAVAAADKVVNLAELSGNLTTLYDSQLPNTASFVPLFLFAGYLCVLTGCIILLRNKSKKLYEK</sequence>
<keyword evidence="4" id="KW-1185">Reference proteome</keyword>